<dbReference type="InterPro" id="IPR016024">
    <property type="entry name" value="ARM-type_fold"/>
</dbReference>
<proteinExistence type="inferred from homology"/>
<dbReference type="AlphaFoldDB" id="A0A6P8EVR8"/>
<evidence type="ECO:0000313" key="8">
    <source>
        <dbReference type="Proteomes" id="UP000515152"/>
    </source>
</evidence>
<gene>
    <name evidence="9" type="primary">pkp3a</name>
</gene>
<evidence type="ECO:0000256" key="7">
    <source>
        <dbReference type="SAM" id="MobiDB-lite"/>
    </source>
</evidence>
<evidence type="ECO:0000313" key="9">
    <source>
        <dbReference type="RefSeq" id="XP_031420358.1"/>
    </source>
</evidence>
<evidence type="ECO:0000256" key="5">
    <source>
        <dbReference type="ARBA" id="ARBA00022949"/>
    </source>
</evidence>
<dbReference type="InterPro" id="IPR000225">
    <property type="entry name" value="Armadillo"/>
</dbReference>
<name>A0A6P8EVR8_CLUHA</name>
<sequence length="930" mass="98936">MSTSISSDGVFLSALQPNTSVSTYALPGEVQLSHGSTLSDAESRARRVQQQVALRLAEKTSTIPRQNGSVSQYATSEYGGGSSSMKYQTNTNPGFSSRSLHYSSNRGVGPALAQYATSRGYSSRSAADGGTRPRMSMGEGGGGGGRANSMYYYDDMHLGGGGGGGEYRGGGSGGGYHTISGYQATGGFHGGGGGYQVAGGGGGGGSYQVVGGGGGGYQVGGGGYQVGGGGYQVGGGGGGSYQVVGGGGGGYQMTTVHTQSRAAPPPDLETMSLHSIQMQPNTVAAWMARDDSDGSVVSERNATFPKSKQHAFYTSNGITQSASSSATQLRTSATLPPMRRSLSGTLAQSGGGMGMEESVERQYSFKGPAHRTISRIAQRNNRMSMGSTSGGSVYGGGGGGGGGFIMSSGSQNNLGRISRAMSTKSMQSVGKGLDVFDGQMTGNMDLSRLDSLDMPTAINYLETSDSALQMLGAAYIQHECYHDNEAKAMVNQMKGIPLLVSLFNSESEEVQRYATGAARNLIYENMPNKVALIEAGGIPQLSEALKHPDDELRKNITGILWNLSSKDNLKEKLARETLSELTASILVPLSGVDNPDFIEHNASEKDIFFNTTGCLRNLSSVNEKTRQQMRETNGLVDTLVGYIQSTLEDSRVEEKGVENAMCVLRNLSYQLYTEMPPSAMMRLEGPSRGQEVSKAEAMGCYTPQSRKAKKGQNHDLMTFTEVARVPKGIEWLWHPQVVGLYNRVLQRCEINATTREAAAGALQNITAGDKRWASILSRVALEQERMLPVVLDHLRTTNDLELRSLTGFLRNLSRHANNKNDMATKVVNNLVSKLPSDGQQTEPSSDVVVNICGTLNNLVTSSEVAARDITYFDGLPKLIGIKTSHDNSAGRLKGAKAAATVLSNMFQYKKLHKEYKKKGYGRQDFADMTI</sequence>
<dbReference type="GO" id="GO:0098609">
    <property type="term" value="P:cell-cell adhesion"/>
    <property type="evidence" value="ECO:0007669"/>
    <property type="project" value="InterPro"/>
</dbReference>
<feature type="compositionally biased region" description="Polar residues" evidence="7">
    <location>
        <begin position="83"/>
        <end position="98"/>
    </location>
</feature>
<dbReference type="InterPro" id="IPR011989">
    <property type="entry name" value="ARM-like"/>
</dbReference>
<dbReference type="Proteomes" id="UP000515152">
    <property type="component" value="Chromosome 3"/>
</dbReference>
<dbReference type="InterPro" id="IPR028435">
    <property type="entry name" value="Plakophilin/d_Catenin"/>
</dbReference>
<dbReference type="GO" id="GO:0005886">
    <property type="term" value="C:plasma membrane"/>
    <property type="evidence" value="ECO:0007669"/>
    <property type="project" value="TreeGrafter"/>
</dbReference>
<feature type="region of interest" description="Disordered" evidence="7">
    <location>
        <begin position="116"/>
        <end position="142"/>
    </location>
</feature>
<reference evidence="9" key="1">
    <citation type="submission" date="2025-08" db="UniProtKB">
        <authorList>
            <consortium name="RefSeq"/>
        </authorList>
    </citation>
    <scope>IDENTIFICATION</scope>
</reference>
<dbReference type="RefSeq" id="XP_031420358.1">
    <property type="nucleotide sequence ID" value="XM_031564498.2"/>
</dbReference>
<feature type="region of interest" description="Disordered" evidence="7">
    <location>
        <begin position="65"/>
        <end position="98"/>
    </location>
</feature>
<dbReference type="PROSITE" id="PS50176">
    <property type="entry name" value="ARM_REPEAT"/>
    <property type="match status" value="2"/>
</dbReference>
<keyword evidence="4" id="KW-0130">Cell adhesion</keyword>
<dbReference type="GO" id="GO:0005912">
    <property type="term" value="C:adherens junction"/>
    <property type="evidence" value="ECO:0007669"/>
    <property type="project" value="TreeGrafter"/>
</dbReference>
<evidence type="ECO:0000256" key="1">
    <source>
        <dbReference type="ARBA" id="ARBA00004282"/>
    </source>
</evidence>
<dbReference type="CTD" id="368397"/>
<feature type="repeat" description="ARM" evidence="6">
    <location>
        <begin position="536"/>
        <end position="578"/>
    </location>
</feature>
<comment type="subcellular location">
    <subcellularLocation>
        <location evidence="1">Cell junction</location>
    </subcellularLocation>
</comment>
<keyword evidence="3" id="KW-0677">Repeat</keyword>
<dbReference type="Gene3D" id="1.25.10.10">
    <property type="entry name" value="Leucine-rich Repeat Variant"/>
    <property type="match status" value="1"/>
</dbReference>
<dbReference type="KEGG" id="char:105905116"/>
<dbReference type="GeneID" id="105905116"/>
<keyword evidence="5" id="KW-0965">Cell junction</keyword>
<dbReference type="PANTHER" id="PTHR10372:SF1">
    <property type="entry name" value="PLAKOPHILIN-3"/>
    <property type="match status" value="1"/>
</dbReference>
<feature type="compositionally biased region" description="Polar residues" evidence="7">
    <location>
        <begin position="116"/>
        <end position="125"/>
    </location>
</feature>
<evidence type="ECO:0000256" key="3">
    <source>
        <dbReference type="ARBA" id="ARBA00022737"/>
    </source>
</evidence>
<protein>
    <submittedName>
        <fullName evidence="9">Plakophilin-3a</fullName>
    </submittedName>
</protein>
<dbReference type="GO" id="GO:0005737">
    <property type="term" value="C:cytoplasm"/>
    <property type="evidence" value="ECO:0007669"/>
    <property type="project" value="TreeGrafter"/>
</dbReference>
<evidence type="ECO:0000256" key="2">
    <source>
        <dbReference type="ARBA" id="ARBA00005462"/>
    </source>
</evidence>
<dbReference type="GO" id="GO:0005634">
    <property type="term" value="C:nucleus"/>
    <property type="evidence" value="ECO:0007669"/>
    <property type="project" value="TreeGrafter"/>
</dbReference>
<dbReference type="Pfam" id="PF00514">
    <property type="entry name" value="Arm"/>
    <property type="match status" value="2"/>
</dbReference>
<organism evidence="8 9">
    <name type="scientific">Clupea harengus</name>
    <name type="common">Atlantic herring</name>
    <dbReference type="NCBI Taxonomy" id="7950"/>
    <lineage>
        <taxon>Eukaryota</taxon>
        <taxon>Metazoa</taxon>
        <taxon>Chordata</taxon>
        <taxon>Craniata</taxon>
        <taxon>Vertebrata</taxon>
        <taxon>Euteleostomi</taxon>
        <taxon>Actinopterygii</taxon>
        <taxon>Neopterygii</taxon>
        <taxon>Teleostei</taxon>
        <taxon>Clupei</taxon>
        <taxon>Clupeiformes</taxon>
        <taxon>Clupeoidei</taxon>
        <taxon>Clupeidae</taxon>
        <taxon>Clupea</taxon>
    </lineage>
</organism>
<feature type="repeat" description="ARM" evidence="6">
    <location>
        <begin position="494"/>
        <end position="536"/>
    </location>
</feature>
<keyword evidence="8" id="KW-1185">Reference proteome</keyword>
<dbReference type="SMART" id="SM00185">
    <property type="entry name" value="ARM"/>
    <property type="match status" value="4"/>
</dbReference>
<feature type="compositionally biased region" description="Polar residues" evidence="7">
    <location>
        <begin position="65"/>
        <end position="75"/>
    </location>
</feature>
<dbReference type="SUPFAM" id="SSF48371">
    <property type="entry name" value="ARM repeat"/>
    <property type="match status" value="1"/>
</dbReference>
<comment type="similarity">
    <text evidence="2">Belongs to the beta-catenin family.</text>
</comment>
<dbReference type="OrthoDB" id="3245100at2759"/>
<evidence type="ECO:0000256" key="6">
    <source>
        <dbReference type="PROSITE-ProRule" id="PRU00259"/>
    </source>
</evidence>
<accession>A0A6P8EVR8</accession>
<evidence type="ECO:0000256" key="4">
    <source>
        <dbReference type="ARBA" id="ARBA00022889"/>
    </source>
</evidence>
<dbReference type="PANTHER" id="PTHR10372">
    <property type="entry name" value="PLAKOPHILLIN-RELATED"/>
    <property type="match status" value="1"/>
</dbReference>